<feature type="region of interest" description="Disordered" evidence="2">
    <location>
        <begin position="508"/>
        <end position="542"/>
    </location>
</feature>
<feature type="region of interest" description="Disordered" evidence="2">
    <location>
        <begin position="137"/>
        <end position="162"/>
    </location>
</feature>
<feature type="compositionally biased region" description="Polar residues" evidence="2">
    <location>
        <begin position="1"/>
        <end position="21"/>
    </location>
</feature>
<feature type="compositionally biased region" description="Polar residues" evidence="2">
    <location>
        <begin position="508"/>
        <end position="523"/>
    </location>
</feature>
<feature type="compositionally biased region" description="Polar residues" evidence="2">
    <location>
        <begin position="44"/>
        <end position="54"/>
    </location>
</feature>
<dbReference type="OrthoDB" id="128184at2759"/>
<evidence type="ECO:0008006" key="5">
    <source>
        <dbReference type="Google" id="ProtNLM"/>
    </source>
</evidence>
<gene>
    <name evidence="3" type="ORF">F443_18342</name>
</gene>
<evidence type="ECO:0000256" key="2">
    <source>
        <dbReference type="SAM" id="MobiDB-lite"/>
    </source>
</evidence>
<feature type="region of interest" description="Disordered" evidence="2">
    <location>
        <begin position="1"/>
        <end position="56"/>
    </location>
</feature>
<dbReference type="eggNOG" id="ENOG502SBI0">
    <property type="taxonomic scope" value="Eukaryota"/>
</dbReference>
<keyword evidence="1" id="KW-0175">Coiled coil</keyword>
<dbReference type="AlphaFoldDB" id="V9E8F6"/>
<proteinExistence type="predicted"/>
<keyword evidence="4" id="KW-1185">Reference proteome</keyword>
<feature type="compositionally biased region" description="Basic and acidic residues" evidence="2">
    <location>
        <begin position="188"/>
        <end position="206"/>
    </location>
</feature>
<feature type="coiled-coil region" evidence="1">
    <location>
        <begin position="550"/>
        <end position="635"/>
    </location>
</feature>
<name>V9E8F6_PHYNI</name>
<dbReference type="HOGENOM" id="CLU_016479_0_0_1"/>
<comment type="caution">
    <text evidence="3">The sequence shown here is derived from an EMBL/GenBank/DDBJ whole genome shotgun (WGS) entry which is preliminary data.</text>
</comment>
<dbReference type="EMBL" id="ANIZ01003166">
    <property type="protein sequence ID" value="ETI35281.1"/>
    <property type="molecule type" value="Genomic_DNA"/>
</dbReference>
<evidence type="ECO:0000313" key="3">
    <source>
        <dbReference type="EMBL" id="ETI35281.1"/>
    </source>
</evidence>
<feature type="compositionally biased region" description="Basic and acidic residues" evidence="2">
    <location>
        <begin position="249"/>
        <end position="273"/>
    </location>
</feature>
<feature type="region of interest" description="Disordered" evidence="2">
    <location>
        <begin position="178"/>
        <end position="297"/>
    </location>
</feature>
<feature type="compositionally biased region" description="Basic and acidic residues" evidence="2">
    <location>
        <begin position="281"/>
        <end position="297"/>
    </location>
</feature>
<reference evidence="3 4" key="1">
    <citation type="submission" date="2013-11" db="EMBL/GenBank/DDBJ databases">
        <title>The Genome Sequence of Phytophthora parasitica P1569.</title>
        <authorList>
            <consortium name="The Broad Institute Genomics Platform"/>
            <person name="Russ C."/>
            <person name="Tyler B."/>
            <person name="Panabieres F."/>
            <person name="Shan W."/>
            <person name="Tripathy S."/>
            <person name="Grunwald N."/>
            <person name="Machado M."/>
            <person name="Johnson C.S."/>
            <person name="Arredondo F."/>
            <person name="Hong C."/>
            <person name="Coffey M."/>
            <person name="Young S.K."/>
            <person name="Zeng Q."/>
            <person name="Gargeya S."/>
            <person name="Fitzgerald M."/>
            <person name="Abouelleil A."/>
            <person name="Alvarado L."/>
            <person name="Chapman S.B."/>
            <person name="Gainer-Dewar J."/>
            <person name="Goldberg J."/>
            <person name="Griggs A."/>
            <person name="Gujja S."/>
            <person name="Hansen M."/>
            <person name="Howarth C."/>
            <person name="Imamovic A."/>
            <person name="Ireland A."/>
            <person name="Larimer J."/>
            <person name="McCowan C."/>
            <person name="Murphy C."/>
            <person name="Pearson M."/>
            <person name="Poon T.W."/>
            <person name="Priest M."/>
            <person name="Roberts A."/>
            <person name="Saif S."/>
            <person name="Shea T."/>
            <person name="Sykes S."/>
            <person name="Wortman J."/>
            <person name="Nusbaum C."/>
            <person name="Birren B."/>
        </authorList>
    </citation>
    <scope>NUCLEOTIDE SEQUENCE [LARGE SCALE GENOMIC DNA]</scope>
    <source>
        <strain evidence="3 4">P1569</strain>
    </source>
</reference>
<dbReference type="Proteomes" id="UP000018721">
    <property type="component" value="Unassembled WGS sequence"/>
</dbReference>
<evidence type="ECO:0000256" key="1">
    <source>
        <dbReference type="SAM" id="Coils"/>
    </source>
</evidence>
<organism evidence="3 4">
    <name type="scientific">Phytophthora nicotianae P1569</name>
    <dbReference type="NCBI Taxonomy" id="1317065"/>
    <lineage>
        <taxon>Eukaryota</taxon>
        <taxon>Sar</taxon>
        <taxon>Stramenopiles</taxon>
        <taxon>Oomycota</taxon>
        <taxon>Peronosporomycetes</taxon>
        <taxon>Peronosporales</taxon>
        <taxon>Peronosporaceae</taxon>
        <taxon>Phytophthora</taxon>
    </lineage>
</organism>
<protein>
    <recommendedName>
        <fullName evidence="5">Sfi1 spindle body domain-containing protein</fullName>
    </recommendedName>
</protein>
<sequence>MRSEYASSYTTSPPARPSTWQLRFGKRSASEQKEPKLEVDVGSTHGNQTHSPSISKKLLSALDTKPTRQEELSRECVDELIGRRNAFASEPELRLRTLRKDAEDGDIVIQEEFGREEIAAEAKEIIRARFQIETQTKAMRQASKYRKTSTRRTENKKPHREISATKPTVFNNFTKNTSLRMNHTTPPYHEKELSARLKPREHDSQKSKVKSTKYVSRVQREHQPLHKTGTTELRKKPRSCPIPPQQLPMERRHEIRRKARDDRRIQAAEERAIQKLLESATDDKDKEETQEQRPVEEEIERLNLENQEAAALEERLLHQKACLKSLNKVFDAWNKYVESKREHEIRVVTEFNWRVMKRIMTSWKRYTHHRSQARAVEQARLKLVREQQMNDQAREFYCLKHLPTWFYQWMAFVKQQKDHRAVAEAVERRKAQSKQLIERLQRQKVLEKSQSDSEDQAKIKLLGIEESDLHLEPAVECPRAIRTTRSKTKTSQDKRELHAWADPKEFQSIRSDGSSHATSTCTKSPVLVPPPPHFPGASLTRAPKRVDKVYKVMEQRAVERKQRREELKRRYEDLEKKKRKEQEEQRAARESLLLEQQIEEKARIRERKLAEALALKEQQQRRKHLLAQLDKSRKHNRKRLLFFYAFLPWQKCHARNERVSRNATRWHELRTVYLHWERWQEFVQICLKAHRRHERARLEEAARRYARSLQRRALGGLVRYHHKIQARALSLHRQHRWNTLQRSWIHWSKSFAKELAHQQKVVFSAMTKMQQAKLRRICAQWRKVTSETKLQKEFEREKQQLWRKVRGWLDEDK</sequence>
<evidence type="ECO:0000313" key="4">
    <source>
        <dbReference type="Proteomes" id="UP000018721"/>
    </source>
</evidence>
<feature type="compositionally biased region" description="Basic and acidic residues" evidence="2">
    <location>
        <begin position="28"/>
        <end position="39"/>
    </location>
</feature>
<accession>V9E8F6</accession>
<feature type="compositionally biased region" description="Basic and acidic residues" evidence="2">
    <location>
        <begin position="151"/>
        <end position="162"/>
    </location>
</feature>